<sequence>MSPGARRQRLPGERTLLTAALRSQEPGGRTLPAAAPGSQKPRGRNALKPATPGLGRKWGLEVWNGLFL</sequence>
<evidence type="ECO:0000256" key="1">
    <source>
        <dbReference type="SAM" id="MobiDB-lite"/>
    </source>
</evidence>
<dbReference type="AlphaFoldDB" id="A0AAV7WTL7"/>
<evidence type="ECO:0000313" key="2">
    <source>
        <dbReference type="EMBL" id="KAJ1216115.1"/>
    </source>
</evidence>
<name>A0AAV7WTL7_PLEWA</name>
<accession>A0AAV7WTL7</accession>
<feature type="region of interest" description="Disordered" evidence="1">
    <location>
        <begin position="21"/>
        <end position="54"/>
    </location>
</feature>
<keyword evidence="3" id="KW-1185">Reference proteome</keyword>
<gene>
    <name evidence="2" type="ORF">NDU88_003721</name>
</gene>
<proteinExistence type="predicted"/>
<comment type="caution">
    <text evidence="2">The sequence shown here is derived from an EMBL/GenBank/DDBJ whole genome shotgun (WGS) entry which is preliminary data.</text>
</comment>
<protein>
    <submittedName>
        <fullName evidence="2">Uncharacterized protein</fullName>
    </submittedName>
</protein>
<reference evidence="2" key="1">
    <citation type="journal article" date="2022" name="bioRxiv">
        <title>Sequencing and chromosome-scale assembly of the giantPleurodeles waltlgenome.</title>
        <authorList>
            <person name="Brown T."/>
            <person name="Elewa A."/>
            <person name="Iarovenko S."/>
            <person name="Subramanian E."/>
            <person name="Araus A.J."/>
            <person name="Petzold A."/>
            <person name="Susuki M."/>
            <person name="Suzuki K.-i.T."/>
            <person name="Hayashi T."/>
            <person name="Toyoda A."/>
            <person name="Oliveira C."/>
            <person name="Osipova E."/>
            <person name="Leigh N.D."/>
            <person name="Simon A."/>
            <person name="Yun M.H."/>
        </authorList>
    </citation>
    <scope>NUCLEOTIDE SEQUENCE</scope>
    <source>
        <strain evidence="2">20211129_DDA</strain>
        <tissue evidence="2">Liver</tissue>
    </source>
</reference>
<dbReference type="EMBL" id="JANPWB010000001">
    <property type="protein sequence ID" value="KAJ1216115.1"/>
    <property type="molecule type" value="Genomic_DNA"/>
</dbReference>
<organism evidence="2 3">
    <name type="scientific">Pleurodeles waltl</name>
    <name type="common">Iberian ribbed newt</name>
    <dbReference type="NCBI Taxonomy" id="8319"/>
    <lineage>
        <taxon>Eukaryota</taxon>
        <taxon>Metazoa</taxon>
        <taxon>Chordata</taxon>
        <taxon>Craniata</taxon>
        <taxon>Vertebrata</taxon>
        <taxon>Euteleostomi</taxon>
        <taxon>Amphibia</taxon>
        <taxon>Batrachia</taxon>
        <taxon>Caudata</taxon>
        <taxon>Salamandroidea</taxon>
        <taxon>Salamandridae</taxon>
        <taxon>Pleurodelinae</taxon>
        <taxon>Pleurodeles</taxon>
    </lineage>
</organism>
<evidence type="ECO:0000313" key="3">
    <source>
        <dbReference type="Proteomes" id="UP001066276"/>
    </source>
</evidence>
<dbReference type="Proteomes" id="UP001066276">
    <property type="component" value="Chromosome 1_1"/>
</dbReference>